<keyword evidence="3" id="KW-1185">Reference proteome</keyword>
<keyword evidence="1" id="KW-0732">Signal</keyword>
<reference evidence="2 3" key="1">
    <citation type="submission" date="2017-02" db="EMBL/GenBank/DDBJ databases">
        <authorList>
            <person name="Peterson S.W."/>
        </authorList>
    </citation>
    <scope>NUCLEOTIDE SEQUENCE [LARGE SCALE GENOMIC DNA]</scope>
    <source>
        <strain evidence="2 3">ATCC BAA-909</strain>
    </source>
</reference>
<organism evidence="2 3">
    <name type="scientific">Treponema berlinense</name>
    <dbReference type="NCBI Taxonomy" id="225004"/>
    <lineage>
        <taxon>Bacteria</taxon>
        <taxon>Pseudomonadati</taxon>
        <taxon>Spirochaetota</taxon>
        <taxon>Spirochaetia</taxon>
        <taxon>Spirochaetales</taxon>
        <taxon>Treponemataceae</taxon>
        <taxon>Treponema</taxon>
    </lineage>
</organism>
<accession>A0A1T4PV39</accession>
<dbReference type="STRING" id="225004.SAMN02745152_01749"/>
<feature type="chain" id="PRO_5012594548" description="Ig-like domain-containing protein" evidence="1">
    <location>
        <begin position="23"/>
        <end position="253"/>
    </location>
</feature>
<dbReference type="PROSITE" id="PS51257">
    <property type="entry name" value="PROKAR_LIPOPROTEIN"/>
    <property type="match status" value="1"/>
</dbReference>
<dbReference type="RefSeq" id="WP_078931472.1">
    <property type="nucleotide sequence ID" value="NZ_FUXC01000010.1"/>
</dbReference>
<gene>
    <name evidence="2" type="ORF">SAMN02745152_01749</name>
</gene>
<evidence type="ECO:0008006" key="4">
    <source>
        <dbReference type="Google" id="ProtNLM"/>
    </source>
</evidence>
<protein>
    <recommendedName>
        <fullName evidence="4">Ig-like domain-containing protein</fullName>
    </recommendedName>
</protein>
<evidence type="ECO:0000313" key="3">
    <source>
        <dbReference type="Proteomes" id="UP000190395"/>
    </source>
</evidence>
<evidence type="ECO:0000313" key="2">
    <source>
        <dbReference type="EMBL" id="SJZ95373.1"/>
    </source>
</evidence>
<dbReference type="AlphaFoldDB" id="A0A1T4PV39"/>
<sequence>MIKRIFSCIAATLFCALLFSCAASETSSVSFSVPADFARSIKESSAGDWTLDVELSGDLNLLKPFSITEPKNGSAEPAVFTIEDLKSGSKFEVNVKILNGNLVKYKNIQPYSVELETGDNFLKVELEKIRTNADIAGIETKEFSICAKKGSVEYNYSDGNVPELTYENKIIEFSLLCEKEFDFDSYSYSWYMNGKEVVSAKDKPSFEFNLMQNDDVVLTEKGGEQENNSLTCFISSGEELIEIEYIFVLNENS</sequence>
<name>A0A1T4PV39_9SPIR</name>
<dbReference type="GeneID" id="303367978"/>
<dbReference type="EMBL" id="FUXC01000010">
    <property type="protein sequence ID" value="SJZ95373.1"/>
    <property type="molecule type" value="Genomic_DNA"/>
</dbReference>
<dbReference type="Proteomes" id="UP000190395">
    <property type="component" value="Unassembled WGS sequence"/>
</dbReference>
<proteinExistence type="predicted"/>
<evidence type="ECO:0000256" key="1">
    <source>
        <dbReference type="SAM" id="SignalP"/>
    </source>
</evidence>
<feature type="signal peptide" evidence="1">
    <location>
        <begin position="1"/>
        <end position="22"/>
    </location>
</feature>